<dbReference type="InterPro" id="IPR055259">
    <property type="entry name" value="YkvP/CgeB_Glyco_trans-like"/>
</dbReference>
<dbReference type="SUPFAM" id="SSF48452">
    <property type="entry name" value="TPR-like"/>
    <property type="match status" value="1"/>
</dbReference>
<proteinExistence type="predicted"/>
<dbReference type="SUPFAM" id="SSF53448">
    <property type="entry name" value="Nucleotide-diphospho-sugar transferases"/>
    <property type="match status" value="1"/>
</dbReference>
<feature type="non-terminal residue" evidence="4">
    <location>
        <position position="1"/>
    </location>
</feature>
<evidence type="ECO:0000259" key="2">
    <source>
        <dbReference type="Pfam" id="PF00535"/>
    </source>
</evidence>
<evidence type="ECO:0000256" key="1">
    <source>
        <dbReference type="PROSITE-ProRule" id="PRU00339"/>
    </source>
</evidence>
<dbReference type="PANTHER" id="PTHR22916:SF3">
    <property type="entry name" value="UDP-GLCNAC:BETAGAL BETA-1,3-N-ACETYLGLUCOSAMINYLTRANSFERASE-LIKE PROTEIN 1"/>
    <property type="match status" value="1"/>
</dbReference>
<dbReference type="InterPro" id="IPR029044">
    <property type="entry name" value="Nucleotide-diphossugar_trans"/>
</dbReference>
<organism evidence="4 5">
    <name type="scientific">Zarconia navalis LEGE 11467</name>
    <dbReference type="NCBI Taxonomy" id="1828826"/>
    <lineage>
        <taxon>Bacteria</taxon>
        <taxon>Bacillati</taxon>
        <taxon>Cyanobacteriota</taxon>
        <taxon>Cyanophyceae</taxon>
        <taxon>Oscillatoriophycideae</taxon>
        <taxon>Oscillatoriales</taxon>
        <taxon>Oscillatoriales incertae sedis</taxon>
        <taxon>Zarconia</taxon>
        <taxon>Zarconia navalis</taxon>
    </lineage>
</organism>
<dbReference type="RefSeq" id="WP_264320956.1">
    <property type="nucleotide sequence ID" value="NZ_JADEXN010000111.1"/>
</dbReference>
<dbReference type="Gene3D" id="3.90.550.10">
    <property type="entry name" value="Spore Coat Polysaccharide Biosynthesis Protein SpsA, Chain A"/>
    <property type="match status" value="1"/>
</dbReference>
<dbReference type="InterPro" id="IPR011990">
    <property type="entry name" value="TPR-like_helical_dom_sf"/>
</dbReference>
<dbReference type="EMBL" id="JADEXN010000111">
    <property type="protein sequence ID" value="MBE9040712.1"/>
    <property type="molecule type" value="Genomic_DNA"/>
</dbReference>
<sequence>ETPWLARKLAVALREKAREDVTAALEWYRRAIAEEPDNLEHYHRALELKPDDARLYLGLGDALTRRGNSAGAIAFYQMGLQLEPENEALHLGLGNCLLKKKRVLTPSHFSNNVGQYRIAIKTSVPNVEVAREWGDFHFANALKRAFEKRGHQVRVDCQDAWENPESDRDEVAIVLRGRHGYKPQPNCINLLWLISHPDRVSLAELNRFDTIFVASEPYTQKLTAQLQVPVSCLHQCTDPAVFYPETGDTQHDVLFVGNSRNVFRPIVRDALAGGIDVAVYGSRWEQFIPKSVIKGEYIPNDRLHQAYSNCQILLNDSWETMRDEGFLSNRLFDASACETFVISDRVAGLSEVFGEAIETHTTAEELHQKVNYYLKNISEQRKKARQAKEIVLANHTFDRRAKSILEVIDRLRSKATLQPKLPKNTLSLFYDKVENLNDKQEKLQPFLTEFAKSEAGLKVLTTPANPPLVSIIMPTFNRSYIIPEAIQSAIEQTYPNWELLICDDGSTDGTEDAIADFKDVRIRYFKRPKANGSVARNFGLKQAKGAYIAYLDSDNIWHPQHLQVCVNSLVSKTEFKCTYTWAIDSEFDDGRWDLKGTYCQPFNYDKLLERNYIDLNSFCHHRSVYEACGGFDESLLRLQDWDLVLRYLFAYSPKAIESFTVLYRRNLAWKQVTKLYEKTNMREIVRKKAIANLGRNFMAKKGILNL</sequence>
<dbReference type="SUPFAM" id="SSF53756">
    <property type="entry name" value="UDP-Glycosyltransferase/glycogen phosphorylase"/>
    <property type="match status" value="1"/>
</dbReference>
<keyword evidence="5" id="KW-1185">Reference proteome</keyword>
<feature type="domain" description="Spore protein YkvP/CgeB glycosyl transferase-like" evidence="3">
    <location>
        <begin position="264"/>
        <end position="406"/>
    </location>
</feature>
<dbReference type="InterPro" id="IPR019734">
    <property type="entry name" value="TPR_rpt"/>
</dbReference>
<keyword evidence="1" id="KW-0802">TPR repeat</keyword>
<name>A0A928VXS1_9CYAN</name>
<dbReference type="Pfam" id="PF00535">
    <property type="entry name" value="Glycos_transf_2"/>
    <property type="match status" value="1"/>
</dbReference>
<comment type="caution">
    <text evidence="4">The sequence shown here is derived from an EMBL/GenBank/DDBJ whole genome shotgun (WGS) entry which is preliminary data.</text>
</comment>
<dbReference type="Gene3D" id="1.25.40.10">
    <property type="entry name" value="Tetratricopeptide repeat domain"/>
    <property type="match status" value="1"/>
</dbReference>
<protein>
    <submittedName>
        <fullName evidence="4">Glycosyltransferase</fullName>
    </submittedName>
</protein>
<dbReference type="InterPro" id="IPR001173">
    <property type="entry name" value="Glyco_trans_2-like"/>
</dbReference>
<feature type="repeat" description="TPR" evidence="1">
    <location>
        <begin position="53"/>
        <end position="86"/>
    </location>
</feature>
<dbReference type="AlphaFoldDB" id="A0A928VXS1"/>
<dbReference type="GO" id="GO:0016758">
    <property type="term" value="F:hexosyltransferase activity"/>
    <property type="evidence" value="ECO:0007669"/>
    <property type="project" value="UniProtKB-ARBA"/>
</dbReference>
<evidence type="ECO:0000259" key="3">
    <source>
        <dbReference type="Pfam" id="PF13524"/>
    </source>
</evidence>
<dbReference type="Pfam" id="PF13524">
    <property type="entry name" value="Glyco_trans_1_2"/>
    <property type="match status" value="1"/>
</dbReference>
<dbReference type="SMART" id="SM00028">
    <property type="entry name" value="TPR"/>
    <property type="match status" value="2"/>
</dbReference>
<evidence type="ECO:0000313" key="4">
    <source>
        <dbReference type="EMBL" id="MBE9040712.1"/>
    </source>
</evidence>
<gene>
    <name evidence="4" type="ORF">IQ235_07955</name>
</gene>
<accession>A0A928VXS1</accession>
<feature type="domain" description="Glycosyltransferase 2-like" evidence="2">
    <location>
        <begin position="470"/>
        <end position="596"/>
    </location>
</feature>
<evidence type="ECO:0000313" key="5">
    <source>
        <dbReference type="Proteomes" id="UP000621799"/>
    </source>
</evidence>
<dbReference type="Proteomes" id="UP000621799">
    <property type="component" value="Unassembled WGS sequence"/>
</dbReference>
<dbReference type="Pfam" id="PF13432">
    <property type="entry name" value="TPR_16"/>
    <property type="match status" value="1"/>
</dbReference>
<dbReference type="PANTHER" id="PTHR22916">
    <property type="entry name" value="GLYCOSYLTRANSFERASE"/>
    <property type="match status" value="1"/>
</dbReference>
<reference evidence="4" key="1">
    <citation type="submission" date="2020-10" db="EMBL/GenBank/DDBJ databases">
        <authorList>
            <person name="Castelo-Branco R."/>
            <person name="Eusebio N."/>
            <person name="Adriana R."/>
            <person name="Vieira A."/>
            <person name="Brugerolle De Fraissinette N."/>
            <person name="Rezende De Castro R."/>
            <person name="Schneider M.P."/>
            <person name="Vasconcelos V."/>
            <person name="Leao P.N."/>
        </authorList>
    </citation>
    <scope>NUCLEOTIDE SEQUENCE</scope>
    <source>
        <strain evidence="4">LEGE 11467</strain>
    </source>
</reference>
<dbReference type="PROSITE" id="PS50005">
    <property type="entry name" value="TPR"/>
    <property type="match status" value="1"/>
</dbReference>